<gene>
    <name evidence="2" type="ORF">BDA96_04G208100</name>
</gene>
<dbReference type="PANTHER" id="PTHR46932">
    <property type="entry name" value="HEAVY METAL-ASSOCIATED ISOPRENYLATED PLANT PROTEIN 47"/>
    <property type="match status" value="1"/>
</dbReference>
<comment type="caution">
    <text evidence="2">The sequence shown here is derived from an EMBL/GenBank/DDBJ whole genome shotgun (WGS) entry which is preliminary data.</text>
</comment>
<dbReference type="AlphaFoldDB" id="A0A921R3Z4"/>
<evidence type="ECO:0000313" key="2">
    <source>
        <dbReference type="EMBL" id="KAG0533618.1"/>
    </source>
</evidence>
<accession>A0A921R3Z4</accession>
<dbReference type="Gene3D" id="3.30.70.100">
    <property type="match status" value="1"/>
</dbReference>
<dbReference type="EMBL" id="CM027683">
    <property type="protein sequence ID" value="KAG0533618.1"/>
    <property type="molecule type" value="Genomic_DNA"/>
</dbReference>
<feature type="domain" description="HMA" evidence="1">
    <location>
        <begin position="2"/>
        <end position="70"/>
    </location>
</feature>
<evidence type="ECO:0000259" key="1">
    <source>
        <dbReference type="PROSITE" id="PS50846"/>
    </source>
</evidence>
<dbReference type="Pfam" id="PF00403">
    <property type="entry name" value="HMA"/>
    <property type="match status" value="1"/>
</dbReference>
<proteinExistence type="predicted"/>
<dbReference type="SUPFAM" id="SSF55008">
    <property type="entry name" value="HMA, heavy metal-associated domain"/>
    <property type="match status" value="1"/>
</dbReference>
<dbReference type="Gramene" id="EES07055">
    <property type="protein sequence ID" value="EES07055"/>
    <property type="gene ID" value="SORBI_3004G195700"/>
</dbReference>
<dbReference type="KEGG" id="sbi:8055418"/>
<evidence type="ECO:0000313" key="3">
    <source>
        <dbReference type="Proteomes" id="UP000807115"/>
    </source>
</evidence>
<dbReference type="PROSITE" id="PS50846">
    <property type="entry name" value="HMA_2"/>
    <property type="match status" value="1"/>
</dbReference>
<dbReference type="PANTHER" id="PTHR46932:SF17">
    <property type="entry name" value="COPPER TRANSPORT PROTEIN FAMILY"/>
    <property type="match status" value="1"/>
</dbReference>
<protein>
    <recommendedName>
        <fullName evidence="1">HMA domain-containing protein</fullName>
    </recommendedName>
</protein>
<dbReference type="OrthoDB" id="692882at2759"/>
<organism evidence="2 3">
    <name type="scientific">Sorghum bicolor</name>
    <name type="common">Sorghum</name>
    <name type="synonym">Sorghum vulgare</name>
    <dbReference type="NCBI Taxonomy" id="4558"/>
    <lineage>
        <taxon>Eukaryota</taxon>
        <taxon>Viridiplantae</taxon>
        <taxon>Streptophyta</taxon>
        <taxon>Embryophyta</taxon>
        <taxon>Tracheophyta</taxon>
        <taxon>Spermatophyta</taxon>
        <taxon>Magnoliopsida</taxon>
        <taxon>Liliopsida</taxon>
        <taxon>Poales</taxon>
        <taxon>Poaceae</taxon>
        <taxon>PACMAD clade</taxon>
        <taxon>Panicoideae</taxon>
        <taxon>Andropogonodae</taxon>
        <taxon>Andropogoneae</taxon>
        <taxon>Sorghinae</taxon>
        <taxon>Sorghum</taxon>
    </lineage>
</organism>
<name>A0A921R3Z4_SORBI</name>
<sequence length="123" mass="13189">MKQKIVIKVQMSCDKCRSKALAVVAATGGVDSVAIDGEGRDKVVVVGDVDSVKLTSALRKKVGPAHLLQVGEAKKDDKTKPPAAVVPAYYYPPPHPVTVVYDHPAGYSWYGYQAQQDTSCSIM</sequence>
<dbReference type="GO" id="GO:0046872">
    <property type="term" value="F:metal ion binding"/>
    <property type="evidence" value="ECO:0007669"/>
    <property type="project" value="InterPro"/>
</dbReference>
<dbReference type="Proteomes" id="UP000807115">
    <property type="component" value="Chromosome 4"/>
</dbReference>
<dbReference type="InterPro" id="IPR036163">
    <property type="entry name" value="HMA_dom_sf"/>
</dbReference>
<dbReference type="InterPro" id="IPR042885">
    <property type="entry name" value="HIPP47/16"/>
</dbReference>
<dbReference type="InterPro" id="IPR006121">
    <property type="entry name" value="HMA_dom"/>
</dbReference>
<dbReference type="OMA" id="WYGYQAQ"/>
<reference evidence="2" key="2">
    <citation type="submission" date="2020-10" db="EMBL/GenBank/DDBJ databases">
        <authorList>
            <person name="Cooper E.A."/>
            <person name="Brenton Z.W."/>
            <person name="Flinn B.S."/>
            <person name="Jenkins J."/>
            <person name="Shu S."/>
            <person name="Flowers D."/>
            <person name="Luo F."/>
            <person name="Wang Y."/>
            <person name="Xia P."/>
            <person name="Barry K."/>
            <person name="Daum C."/>
            <person name="Lipzen A."/>
            <person name="Yoshinaga Y."/>
            <person name="Schmutz J."/>
            <person name="Saski C."/>
            <person name="Vermerris W."/>
            <person name="Kresovich S."/>
        </authorList>
    </citation>
    <scope>NUCLEOTIDE SEQUENCE</scope>
</reference>
<reference evidence="2" key="1">
    <citation type="journal article" date="2019" name="BMC Genomics">
        <title>A new reference genome for Sorghum bicolor reveals high levels of sequence similarity between sweet and grain genotypes: implications for the genetics of sugar metabolism.</title>
        <authorList>
            <person name="Cooper E.A."/>
            <person name="Brenton Z.W."/>
            <person name="Flinn B.S."/>
            <person name="Jenkins J."/>
            <person name="Shu S."/>
            <person name="Flowers D."/>
            <person name="Luo F."/>
            <person name="Wang Y."/>
            <person name="Xia P."/>
            <person name="Barry K."/>
            <person name="Daum C."/>
            <person name="Lipzen A."/>
            <person name="Yoshinaga Y."/>
            <person name="Schmutz J."/>
            <person name="Saski C."/>
            <person name="Vermerris W."/>
            <person name="Kresovich S."/>
        </authorList>
    </citation>
    <scope>NUCLEOTIDE SEQUENCE</scope>
</reference>